<dbReference type="GO" id="GO:0019521">
    <property type="term" value="P:D-gluconate metabolic process"/>
    <property type="evidence" value="ECO:0007669"/>
    <property type="project" value="UniProtKB-KW"/>
</dbReference>
<accession>A0A9P6R6C2</accession>
<reference evidence="16" key="1">
    <citation type="journal article" date="2020" name="Fungal Divers.">
        <title>Resolving the Mortierellaceae phylogeny through synthesis of multi-gene phylogenetics and phylogenomics.</title>
        <authorList>
            <person name="Vandepol N."/>
            <person name="Liber J."/>
            <person name="Desiro A."/>
            <person name="Na H."/>
            <person name="Kennedy M."/>
            <person name="Barry K."/>
            <person name="Grigoriev I.V."/>
            <person name="Miller A.N."/>
            <person name="O'Donnell K."/>
            <person name="Stajich J.E."/>
            <person name="Bonito G."/>
        </authorList>
    </citation>
    <scope>NUCLEOTIDE SEQUENCE</scope>
    <source>
        <strain evidence="16">REB-010B</strain>
    </source>
</reference>
<dbReference type="Gene3D" id="1.10.1040.10">
    <property type="entry name" value="N-(1-d-carboxylethyl)-l-norvaline Dehydrogenase, domain 2"/>
    <property type="match status" value="1"/>
</dbReference>
<feature type="binding site" evidence="12">
    <location>
        <position position="448"/>
    </location>
    <ligand>
        <name>substrate</name>
        <note>ligand shared between dimeric partners</note>
    </ligand>
</feature>
<feature type="binding site" evidence="13">
    <location>
        <begin position="78"/>
        <end position="80"/>
    </location>
    <ligand>
        <name>NADP(+)</name>
        <dbReference type="ChEBI" id="CHEBI:58349"/>
    </ligand>
</feature>
<keyword evidence="17" id="KW-1185">Reference proteome</keyword>
<comment type="similarity">
    <text evidence="3 10 14">Belongs to the 6-phosphogluconate dehydrogenase family.</text>
</comment>
<keyword evidence="6 10" id="KW-0560">Oxidoreductase</keyword>
<feature type="binding site" description="in other chain" evidence="12">
    <location>
        <begin position="132"/>
        <end position="134"/>
    </location>
    <ligand>
        <name>substrate</name>
        <note>ligand shared between dimeric partners</note>
    </ligand>
</feature>
<dbReference type="EMBL" id="JAAAIP010000768">
    <property type="protein sequence ID" value="KAG0312872.1"/>
    <property type="molecule type" value="Genomic_DNA"/>
</dbReference>
<comment type="pathway">
    <text evidence="2 10 14">Carbohydrate degradation; pentose phosphate pathway; D-ribulose 5-phosphate from D-glucose 6-phosphate (oxidative stage): step 3/3.</text>
</comment>
<dbReference type="NCBIfam" id="NF006765">
    <property type="entry name" value="PRK09287.1"/>
    <property type="match status" value="1"/>
</dbReference>
<feature type="binding site" description="in other chain" evidence="12">
    <location>
        <position position="263"/>
    </location>
    <ligand>
        <name>substrate</name>
        <note>ligand shared between dimeric partners</note>
    </ligand>
</feature>
<dbReference type="FunFam" id="1.10.1040.10:FF:000002">
    <property type="entry name" value="6-phosphogluconate dehydrogenase, decarboxylating"/>
    <property type="match status" value="1"/>
</dbReference>
<dbReference type="Gene3D" id="1.20.5.320">
    <property type="entry name" value="6-Phosphogluconate Dehydrogenase, domain 3"/>
    <property type="match status" value="1"/>
</dbReference>
<dbReference type="InterPro" id="IPR006113">
    <property type="entry name" value="6PGDH_Gnd/GntZ"/>
</dbReference>
<feature type="binding site" description="in other chain" evidence="12">
    <location>
        <position position="106"/>
    </location>
    <ligand>
        <name>substrate</name>
        <note>ligand shared between dimeric partners</note>
    </ligand>
</feature>
<dbReference type="OrthoDB" id="434986at2759"/>
<evidence type="ECO:0000313" key="17">
    <source>
        <dbReference type="Proteomes" id="UP000738325"/>
    </source>
</evidence>
<dbReference type="AlphaFoldDB" id="A0A9P6R6C2"/>
<comment type="subunit">
    <text evidence="4 10">Homodimer.</text>
</comment>
<dbReference type="EC" id="1.1.1.44" evidence="10 14"/>
<comment type="caution">
    <text evidence="16">The sequence shown here is derived from an EMBL/GenBank/DDBJ whole genome shotgun (WGS) entry which is preliminary data.</text>
</comment>
<evidence type="ECO:0000256" key="13">
    <source>
        <dbReference type="PIRSR" id="PIRSR000109-3"/>
    </source>
</evidence>
<dbReference type="InterPro" id="IPR036291">
    <property type="entry name" value="NAD(P)-bd_dom_sf"/>
</dbReference>
<evidence type="ECO:0000256" key="7">
    <source>
        <dbReference type="ARBA" id="ARBA00023064"/>
    </source>
</evidence>
<evidence type="ECO:0000256" key="3">
    <source>
        <dbReference type="ARBA" id="ARBA00008419"/>
    </source>
</evidence>
<evidence type="ECO:0000256" key="11">
    <source>
        <dbReference type="PIRSR" id="PIRSR000109-1"/>
    </source>
</evidence>
<evidence type="ECO:0000313" key="16">
    <source>
        <dbReference type="EMBL" id="KAG0312872.1"/>
    </source>
</evidence>
<dbReference type="SUPFAM" id="SSF51735">
    <property type="entry name" value="NAD(P)-binding Rossmann-fold domains"/>
    <property type="match status" value="1"/>
</dbReference>
<feature type="active site" description="Proton acceptor" evidence="11">
    <location>
        <position position="186"/>
    </location>
</feature>
<feature type="active site" description="Proton donor" evidence="11">
    <location>
        <position position="193"/>
    </location>
</feature>
<evidence type="ECO:0000256" key="6">
    <source>
        <dbReference type="ARBA" id="ARBA00023002"/>
    </source>
</evidence>
<dbReference type="SMART" id="SM01350">
    <property type="entry name" value="6PGD"/>
    <property type="match status" value="1"/>
</dbReference>
<gene>
    <name evidence="16" type="primary">6PGD</name>
    <name evidence="16" type="ORF">BGZ99_009217</name>
</gene>
<dbReference type="PIRSF" id="PIRSF000109">
    <property type="entry name" value="6PGD"/>
    <property type="match status" value="1"/>
</dbReference>
<keyword evidence="8 10" id="KW-0570">Pentose shunt</keyword>
<dbReference type="InterPro" id="IPR013328">
    <property type="entry name" value="6PGD_dom2"/>
</dbReference>
<feature type="binding site" evidence="13">
    <location>
        <begin position="36"/>
        <end position="38"/>
    </location>
    <ligand>
        <name>NADP(+)</name>
        <dbReference type="ChEBI" id="CHEBI:58349"/>
    </ligand>
</feature>
<dbReference type="Pfam" id="PF00393">
    <property type="entry name" value="6PGD"/>
    <property type="match status" value="1"/>
</dbReference>
<dbReference type="InterPro" id="IPR006183">
    <property type="entry name" value="Pgluconate_DH"/>
</dbReference>
<dbReference type="InterPro" id="IPR006115">
    <property type="entry name" value="6PGDH_NADP-bd"/>
</dbReference>
<dbReference type="InterPro" id="IPR008927">
    <property type="entry name" value="6-PGluconate_DH-like_C_sf"/>
</dbReference>
<organism evidence="16 17">
    <name type="scientific">Dissophora globulifera</name>
    <dbReference type="NCBI Taxonomy" id="979702"/>
    <lineage>
        <taxon>Eukaryota</taxon>
        <taxon>Fungi</taxon>
        <taxon>Fungi incertae sedis</taxon>
        <taxon>Mucoromycota</taxon>
        <taxon>Mortierellomycotina</taxon>
        <taxon>Mortierellomycetes</taxon>
        <taxon>Mortierellales</taxon>
        <taxon>Mortierellaceae</taxon>
        <taxon>Dissophora</taxon>
    </lineage>
</organism>
<dbReference type="PRINTS" id="PR00076">
    <property type="entry name" value="6PGDHDRGNASE"/>
</dbReference>
<keyword evidence="5 10" id="KW-0521">NADP</keyword>
<feature type="binding site" description="in other chain" evidence="12">
    <location>
        <position position="290"/>
    </location>
    <ligand>
        <name>substrate</name>
        <note>ligand shared between dimeric partners</note>
    </ligand>
</feature>
<feature type="binding site" description="in other chain" evidence="12">
    <location>
        <position position="194"/>
    </location>
    <ligand>
        <name>substrate</name>
        <note>ligand shared between dimeric partners</note>
    </ligand>
</feature>
<dbReference type="GO" id="GO:0009051">
    <property type="term" value="P:pentose-phosphate shunt, oxidative branch"/>
    <property type="evidence" value="ECO:0007669"/>
    <property type="project" value="UniProtKB-ARBA"/>
</dbReference>
<dbReference type="PROSITE" id="PS00461">
    <property type="entry name" value="6PGD"/>
    <property type="match status" value="1"/>
</dbReference>
<evidence type="ECO:0000256" key="5">
    <source>
        <dbReference type="ARBA" id="ARBA00022857"/>
    </source>
</evidence>
<feature type="binding site" evidence="12">
    <location>
        <position position="454"/>
    </location>
    <ligand>
        <name>substrate</name>
        <note>ligand shared between dimeric partners</note>
    </ligand>
</feature>
<feature type="binding site" evidence="13">
    <location>
        <begin position="13"/>
        <end position="18"/>
    </location>
    <ligand>
        <name>NADP(+)</name>
        <dbReference type="ChEBI" id="CHEBI:58349"/>
    </ligand>
</feature>
<comment type="catalytic activity">
    <reaction evidence="9 10 14">
        <text>6-phospho-D-gluconate + NADP(+) = D-ribulose 5-phosphate + CO2 + NADPH</text>
        <dbReference type="Rhea" id="RHEA:10116"/>
        <dbReference type="ChEBI" id="CHEBI:16526"/>
        <dbReference type="ChEBI" id="CHEBI:57783"/>
        <dbReference type="ChEBI" id="CHEBI:58121"/>
        <dbReference type="ChEBI" id="CHEBI:58349"/>
        <dbReference type="ChEBI" id="CHEBI:58759"/>
        <dbReference type="EC" id="1.1.1.44"/>
    </reaction>
</comment>
<dbReference type="GO" id="GO:0050661">
    <property type="term" value="F:NADP binding"/>
    <property type="evidence" value="ECO:0007669"/>
    <property type="project" value="InterPro"/>
</dbReference>
<dbReference type="InterPro" id="IPR006184">
    <property type="entry name" value="6PGdom_BS"/>
</dbReference>
<dbReference type="FunFam" id="3.40.50.720:FF:000007">
    <property type="entry name" value="6-phosphogluconate dehydrogenase, decarboxylating"/>
    <property type="match status" value="1"/>
</dbReference>
<evidence type="ECO:0000259" key="15">
    <source>
        <dbReference type="SMART" id="SM01350"/>
    </source>
</evidence>
<feature type="binding site" description="in other chain" evidence="12">
    <location>
        <begin position="189"/>
        <end position="190"/>
    </location>
    <ligand>
        <name>substrate</name>
        <note>ligand shared between dimeric partners</note>
    </ligand>
</feature>
<evidence type="ECO:0000256" key="9">
    <source>
        <dbReference type="ARBA" id="ARBA00048640"/>
    </source>
</evidence>
<dbReference type="SUPFAM" id="SSF48179">
    <property type="entry name" value="6-phosphogluconate dehydrogenase C-terminal domain-like"/>
    <property type="match status" value="1"/>
</dbReference>
<dbReference type="GO" id="GO:0004616">
    <property type="term" value="F:phosphogluconate dehydrogenase (decarboxylating) activity"/>
    <property type="evidence" value="ECO:0007669"/>
    <property type="project" value="UniProtKB-EC"/>
</dbReference>
<dbReference type="NCBIfam" id="TIGR00873">
    <property type="entry name" value="gnd"/>
    <property type="match status" value="1"/>
</dbReference>
<sequence length="483" mass="52636">MSHEAVADIGLIGLAVMGQNLILNMDDHGFVVCAYNRTVEKVDHFLSHEAKGTNIVGAHSIKELCQKLKSPRKVMMLVKAGQAVDDFIAQLLPHLEKGDIIIDGGNSHYPDTIRRTKELEAKGFLFVGCGVSGGEEGARFGPSMMPGGSRDAWPALKPIFQAISAKVNGEPCCDWVGEDGAGHYVKMVHNGIEYGDMQMICEAYQIMKDALDLSDDELSDIFAEWNKGELDSYLIEITTNILKYKDTDGSSLVSHIKDTAGQKGTGKWTVLSALDQGMPVTLIGEAVFSRCLSAIKNERIAASKILKGPTAKFTGDKKEFIHQVSKALYASKIISYAQGFMLMRSAAKDNGWHLNNAGIALMWRGGCIIRSVFLGDIKAAYTKNPELENLLFDPFFTKAVTEAAPGWRNVVAQAALLGIPTPATSSALAFFDGYRHAVLPANLLQAQRDYFGAHTYQRLDNESYVHTNWTGTGGEVSSTTYLA</sequence>
<feature type="domain" description="6-phosphogluconate dehydrogenase C-terminal" evidence="15">
    <location>
        <begin position="182"/>
        <end position="470"/>
    </location>
</feature>
<dbReference type="FunFam" id="1.20.5.320:FF:000002">
    <property type="entry name" value="6-phosphogluconate dehydrogenase, decarboxylating"/>
    <property type="match status" value="1"/>
</dbReference>
<proteinExistence type="inferred from homology"/>
<dbReference type="PANTHER" id="PTHR11811">
    <property type="entry name" value="6-PHOSPHOGLUCONATE DEHYDROGENASE"/>
    <property type="match status" value="1"/>
</dbReference>
<dbReference type="Gene3D" id="3.40.50.720">
    <property type="entry name" value="NAD(P)-binding Rossmann-like Domain"/>
    <property type="match status" value="1"/>
</dbReference>
<evidence type="ECO:0000256" key="14">
    <source>
        <dbReference type="RuleBase" id="RU000485"/>
    </source>
</evidence>
<protein>
    <recommendedName>
        <fullName evidence="10 14">6-phosphogluconate dehydrogenase, decarboxylating</fullName>
        <ecNumber evidence="10 14">1.1.1.44</ecNumber>
    </recommendedName>
</protein>
<evidence type="ECO:0000256" key="1">
    <source>
        <dbReference type="ARBA" id="ARBA00002526"/>
    </source>
</evidence>
<evidence type="ECO:0000256" key="4">
    <source>
        <dbReference type="ARBA" id="ARBA00011738"/>
    </source>
</evidence>
<evidence type="ECO:0000256" key="8">
    <source>
        <dbReference type="ARBA" id="ARBA00023126"/>
    </source>
</evidence>
<dbReference type="Pfam" id="PF03446">
    <property type="entry name" value="NAD_binding_2"/>
    <property type="match status" value="1"/>
</dbReference>
<dbReference type="InterPro" id="IPR006114">
    <property type="entry name" value="6PGDH_C"/>
</dbReference>
<evidence type="ECO:0000256" key="12">
    <source>
        <dbReference type="PIRSR" id="PIRSR000109-2"/>
    </source>
</evidence>
<dbReference type="Proteomes" id="UP000738325">
    <property type="component" value="Unassembled WGS sequence"/>
</dbReference>
<evidence type="ECO:0000256" key="10">
    <source>
        <dbReference type="PIRNR" id="PIRNR000109"/>
    </source>
</evidence>
<name>A0A9P6R6C2_9FUNG</name>
<keyword evidence="7 14" id="KW-0311">Gluconate utilization</keyword>
<comment type="function">
    <text evidence="1 10">Catalyzes the oxidative decarboxylation of 6-phosphogluconate to ribulose 5-phosphate and CO(2), with concomitant reduction of NADP to NADPH.</text>
</comment>
<evidence type="ECO:0000256" key="2">
    <source>
        <dbReference type="ARBA" id="ARBA00004874"/>
    </source>
</evidence>
<feature type="binding site" evidence="13">
    <location>
        <position position="106"/>
    </location>
    <ligand>
        <name>NADP(+)</name>
        <dbReference type="ChEBI" id="CHEBI:58349"/>
    </ligand>
</feature>